<feature type="non-terminal residue" evidence="2">
    <location>
        <position position="1"/>
    </location>
</feature>
<dbReference type="EMBL" id="MU003775">
    <property type="protein sequence ID" value="KAF2723755.1"/>
    <property type="molecule type" value="Genomic_DNA"/>
</dbReference>
<reference evidence="2" key="1">
    <citation type="journal article" date="2020" name="Stud. Mycol.">
        <title>101 Dothideomycetes genomes: a test case for predicting lifestyles and emergence of pathogens.</title>
        <authorList>
            <person name="Haridas S."/>
            <person name="Albert R."/>
            <person name="Binder M."/>
            <person name="Bloem J."/>
            <person name="Labutti K."/>
            <person name="Salamov A."/>
            <person name="Andreopoulos B."/>
            <person name="Baker S."/>
            <person name="Barry K."/>
            <person name="Bills G."/>
            <person name="Bluhm B."/>
            <person name="Cannon C."/>
            <person name="Castanera R."/>
            <person name="Culley D."/>
            <person name="Daum C."/>
            <person name="Ezra D."/>
            <person name="Gonzalez J."/>
            <person name="Henrissat B."/>
            <person name="Kuo A."/>
            <person name="Liang C."/>
            <person name="Lipzen A."/>
            <person name="Lutzoni F."/>
            <person name="Magnuson J."/>
            <person name="Mondo S."/>
            <person name="Nolan M."/>
            <person name="Ohm R."/>
            <person name="Pangilinan J."/>
            <person name="Park H.-J."/>
            <person name="Ramirez L."/>
            <person name="Alfaro M."/>
            <person name="Sun H."/>
            <person name="Tritt A."/>
            <person name="Yoshinaga Y."/>
            <person name="Zwiers L.-H."/>
            <person name="Turgeon B."/>
            <person name="Goodwin S."/>
            <person name="Spatafora J."/>
            <person name="Crous P."/>
            <person name="Grigoriev I."/>
        </authorList>
    </citation>
    <scope>NUCLEOTIDE SEQUENCE</scope>
    <source>
        <strain evidence="2">CBS 116435</strain>
    </source>
</reference>
<feature type="domain" description="Heterokaryon incompatibility" evidence="1">
    <location>
        <begin position="20"/>
        <end position="105"/>
    </location>
</feature>
<proteinExistence type="predicted"/>
<dbReference type="Pfam" id="PF06985">
    <property type="entry name" value="HET"/>
    <property type="match status" value="1"/>
</dbReference>
<dbReference type="OrthoDB" id="20872at2759"/>
<protein>
    <submittedName>
        <fullName evidence="2">HET-domain-containing protein</fullName>
    </submittedName>
</protein>
<evidence type="ECO:0000259" key="1">
    <source>
        <dbReference type="Pfam" id="PF06985"/>
    </source>
</evidence>
<comment type="caution">
    <text evidence="2">The sequence shown here is derived from an EMBL/GenBank/DDBJ whole genome shotgun (WGS) entry which is preliminary data.</text>
</comment>
<evidence type="ECO:0000313" key="2">
    <source>
        <dbReference type="EMBL" id="KAF2723755.1"/>
    </source>
</evidence>
<dbReference type="PANTHER" id="PTHR10622">
    <property type="entry name" value="HET DOMAIN-CONTAINING PROTEIN"/>
    <property type="match status" value="1"/>
</dbReference>
<dbReference type="AlphaFoldDB" id="A0A9P4QCN1"/>
<name>A0A9P4QCN1_9PEZI</name>
<accession>A0A9P4QCN1</accession>
<dbReference type="Proteomes" id="UP000799441">
    <property type="component" value="Unassembled WGS sequence"/>
</dbReference>
<dbReference type="InterPro" id="IPR010730">
    <property type="entry name" value="HET"/>
</dbReference>
<sequence length="229" mass="26285">RMINVHTLTIDEVTSPDIEYAILSHTWGAAEVSFQDWEKSYIEAWEGYPKILGACRRAKADGLNYIWVDTCCINKSSNTELGKAINSMYRWYQNAKLCYVQLSDAALEKSRWFTRGWTLQELLAPRQLQFFDSRWRPIGDLSNLSRTVSTITGIHEDALTHRRSLSSFSAAQKFSWAATRQTKELEDRAYSLLGLCGVSLQLNYGERKEAFVRLQKEILLTGDQSVLAW</sequence>
<evidence type="ECO:0000313" key="3">
    <source>
        <dbReference type="Proteomes" id="UP000799441"/>
    </source>
</evidence>
<gene>
    <name evidence="2" type="ORF">K431DRAFT_190111</name>
</gene>
<dbReference type="PANTHER" id="PTHR10622:SF10">
    <property type="entry name" value="HET DOMAIN-CONTAINING PROTEIN"/>
    <property type="match status" value="1"/>
</dbReference>
<organism evidence="2 3">
    <name type="scientific">Polychaeton citri CBS 116435</name>
    <dbReference type="NCBI Taxonomy" id="1314669"/>
    <lineage>
        <taxon>Eukaryota</taxon>
        <taxon>Fungi</taxon>
        <taxon>Dikarya</taxon>
        <taxon>Ascomycota</taxon>
        <taxon>Pezizomycotina</taxon>
        <taxon>Dothideomycetes</taxon>
        <taxon>Dothideomycetidae</taxon>
        <taxon>Capnodiales</taxon>
        <taxon>Capnodiaceae</taxon>
        <taxon>Polychaeton</taxon>
    </lineage>
</organism>
<feature type="non-terminal residue" evidence="2">
    <location>
        <position position="229"/>
    </location>
</feature>
<keyword evidence="3" id="KW-1185">Reference proteome</keyword>